<feature type="repeat" description="LDL-receptor class B" evidence="13">
    <location>
        <begin position="1056"/>
        <end position="1101"/>
    </location>
</feature>
<feature type="domain" description="Nidogen G2 beta-barrel" evidence="16">
    <location>
        <begin position="311"/>
        <end position="533"/>
    </location>
</feature>
<dbReference type="Pfam" id="PF06119">
    <property type="entry name" value="NIDO"/>
    <property type="match status" value="1"/>
</dbReference>
<evidence type="ECO:0000256" key="12">
    <source>
        <dbReference type="PROSITE-ProRule" id="PRU00076"/>
    </source>
</evidence>
<proteinExistence type="predicted"/>
<keyword evidence="2" id="KW-0964">Secreted</keyword>
<dbReference type="InterPro" id="IPR003886">
    <property type="entry name" value="NIDO_dom"/>
</dbReference>
<dbReference type="InterPro" id="IPR009017">
    <property type="entry name" value="GFP"/>
</dbReference>
<dbReference type="InterPro" id="IPR000742">
    <property type="entry name" value="EGF"/>
</dbReference>
<keyword evidence="3" id="KW-0272">Extracellular matrix</keyword>
<feature type="domain" description="EGF-like" evidence="15">
    <location>
        <begin position="742"/>
        <end position="783"/>
    </location>
</feature>
<keyword evidence="19" id="KW-1185">Reference proteome</keyword>
<feature type="chain" id="PRO_5042816397" description="Nidogen" evidence="14">
    <location>
        <begin position="24"/>
        <end position="1238"/>
    </location>
</feature>
<dbReference type="SMART" id="SM00682">
    <property type="entry name" value="G2F"/>
    <property type="match status" value="1"/>
</dbReference>
<keyword evidence="9" id="KW-0130">Cell adhesion</keyword>
<accession>A0AAN9VHE5</accession>
<feature type="domain" description="NIDO" evidence="17">
    <location>
        <begin position="98"/>
        <end position="248"/>
    </location>
</feature>
<dbReference type="Gene3D" id="2.10.25.10">
    <property type="entry name" value="Laminin"/>
    <property type="match status" value="6"/>
</dbReference>
<feature type="disulfide bond" evidence="12">
    <location>
        <begin position="803"/>
        <end position="820"/>
    </location>
</feature>
<name>A0AAN9VHE5_9ORTH</name>
<dbReference type="EMBL" id="JAZDUA010000536">
    <property type="protein sequence ID" value="KAK7791448.1"/>
    <property type="molecule type" value="Genomic_DNA"/>
</dbReference>
<comment type="caution">
    <text evidence="12">Lacks conserved residue(s) required for the propagation of feature annotation.</text>
</comment>
<keyword evidence="6" id="KW-0677">Repeat</keyword>
<feature type="disulfide bond" evidence="12">
    <location>
        <begin position="710"/>
        <end position="727"/>
    </location>
</feature>
<dbReference type="InterPro" id="IPR006605">
    <property type="entry name" value="G2_nidogen/fibulin_G2F"/>
</dbReference>
<reference evidence="18 19" key="1">
    <citation type="submission" date="2024-03" db="EMBL/GenBank/DDBJ databases">
        <title>The genome assembly and annotation of the cricket Gryllus longicercus Weissman &amp; Gray.</title>
        <authorList>
            <person name="Szrajer S."/>
            <person name="Gray D."/>
            <person name="Ylla G."/>
        </authorList>
    </citation>
    <scope>NUCLEOTIDE SEQUENCE [LARGE SCALE GENOMIC DNA]</scope>
    <source>
        <strain evidence="18">DAG 2021-001</strain>
        <tissue evidence="18">Whole body minus gut</tissue>
    </source>
</reference>
<dbReference type="InterPro" id="IPR001881">
    <property type="entry name" value="EGF-like_Ca-bd_dom"/>
</dbReference>
<evidence type="ECO:0000256" key="6">
    <source>
        <dbReference type="ARBA" id="ARBA00022737"/>
    </source>
</evidence>
<dbReference type="Pfam" id="PF07474">
    <property type="entry name" value="G2F"/>
    <property type="match status" value="1"/>
</dbReference>
<dbReference type="PROSITE" id="PS00010">
    <property type="entry name" value="ASX_HYDROXYL"/>
    <property type="match status" value="1"/>
</dbReference>
<comment type="caution">
    <text evidence="18">The sequence shown here is derived from an EMBL/GenBank/DDBJ whole genome shotgun (WGS) entry which is preliminary data.</text>
</comment>
<dbReference type="GO" id="GO:0017147">
    <property type="term" value="F:Wnt-protein binding"/>
    <property type="evidence" value="ECO:0007669"/>
    <property type="project" value="TreeGrafter"/>
</dbReference>
<dbReference type="SUPFAM" id="SSF54511">
    <property type="entry name" value="GFP-like"/>
    <property type="match status" value="1"/>
</dbReference>
<evidence type="ECO:0000259" key="16">
    <source>
        <dbReference type="PROSITE" id="PS50993"/>
    </source>
</evidence>
<feature type="disulfide bond" evidence="12">
    <location>
        <begin position="752"/>
        <end position="769"/>
    </location>
</feature>
<dbReference type="SUPFAM" id="SSF57184">
    <property type="entry name" value="Growth factor receptor domain"/>
    <property type="match status" value="3"/>
</dbReference>
<dbReference type="PANTHER" id="PTHR46513">
    <property type="entry name" value="VITELLOGENIN RECEPTOR-LIKE PROTEIN-RELATED-RELATED"/>
    <property type="match status" value="1"/>
</dbReference>
<dbReference type="GO" id="GO:0042813">
    <property type="term" value="F:Wnt receptor activity"/>
    <property type="evidence" value="ECO:0007669"/>
    <property type="project" value="TreeGrafter"/>
</dbReference>
<feature type="signal peptide" evidence="14">
    <location>
        <begin position="1"/>
        <end position="23"/>
    </location>
</feature>
<dbReference type="GO" id="GO:0005604">
    <property type="term" value="C:basement membrane"/>
    <property type="evidence" value="ECO:0007669"/>
    <property type="project" value="UniProtKB-SubCell"/>
</dbReference>
<evidence type="ECO:0000256" key="8">
    <source>
        <dbReference type="ARBA" id="ARBA00022869"/>
    </source>
</evidence>
<dbReference type="InterPro" id="IPR011042">
    <property type="entry name" value="6-blade_b-propeller_TolB-like"/>
</dbReference>
<dbReference type="PROSITE" id="PS50993">
    <property type="entry name" value="NIDOGEN_G2"/>
    <property type="match status" value="1"/>
</dbReference>
<dbReference type="PANTHER" id="PTHR46513:SF13">
    <property type="entry name" value="EGF-LIKE DOMAIN-CONTAINING PROTEIN"/>
    <property type="match status" value="1"/>
</dbReference>
<evidence type="ECO:0000313" key="19">
    <source>
        <dbReference type="Proteomes" id="UP001378592"/>
    </source>
</evidence>
<evidence type="ECO:0000256" key="1">
    <source>
        <dbReference type="ARBA" id="ARBA00004302"/>
    </source>
</evidence>
<dbReference type="GO" id="GO:0005886">
    <property type="term" value="C:plasma membrane"/>
    <property type="evidence" value="ECO:0007669"/>
    <property type="project" value="TreeGrafter"/>
</dbReference>
<dbReference type="Pfam" id="PF00058">
    <property type="entry name" value="Ldl_recept_b"/>
    <property type="match status" value="2"/>
</dbReference>
<feature type="disulfide bond" evidence="12">
    <location>
        <begin position="846"/>
        <end position="863"/>
    </location>
</feature>
<dbReference type="FunFam" id="2.120.10.30:FF:000241">
    <property type="entry name" value="Low-density lipoprotein receptor-related protein 6"/>
    <property type="match status" value="1"/>
</dbReference>
<dbReference type="PROSITE" id="PS01186">
    <property type="entry name" value="EGF_2"/>
    <property type="match status" value="7"/>
</dbReference>
<evidence type="ECO:0000256" key="9">
    <source>
        <dbReference type="ARBA" id="ARBA00022889"/>
    </source>
</evidence>
<dbReference type="InterPro" id="IPR009030">
    <property type="entry name" value="Growth_fac_rcpt_cys_sf"/>
</dbReference>
<evidence type="ECO:0008006" key="20">
    <source>
        <dbReference type="Google" id="ProtNLM"/>
    </source>
</evidence>
<keyword evidence="7" id="KW-0106">Calcium</keyword>
<dbReference type="CDD" id="cd00054">
    <property type="entry name" value="EGF_CA"/>
    <property type="match status" value="1"/>
</dbReference>
<evidence type="ECO:0000256" key="7">
    <source>
        <dbReference type="ARBA" id="ARBA00022837"/>
    </source>
</evidence>
<evidence type="ECO:0000256" key="4">
    <source>
        <dbReference type="ARBA" id="ARBA00022536"/>
    </source>
</evidence>
<dbReference type="InterPro" id="IPR000033">
    <property type="entry name" value="LDLR_classB_rpt"/>
</dbReference>
<dbReference type="PROSITE" id="PS01187">
    <property type="entry name" value="EGF_CA"/>
    <property type="match status" value="1"/>
</dbReference>
<keyword evidence="8" id="KW-0084">Basement membrane</keyword>
<keyword evidence="10 12" id="KW-1015">Disulfide bond</keyword>
<dbReference type="GO" id="GO:0060070">
    <property type="term" value="P:canonical Wnt signaling pathway"/>
    <property type="evidence" value="ECO:0007669"/>
    <property type="project" value="TreeGrafter"/>
</dbReference>
<keyword evidence="5 14" id="KW-0732">Signal</keyword>
<comment type="subcellular location">
    <subcellularLocation>
        <location evidence="1">Secreted</location>
        <location evidence="1">Extracellular space</location>
        <location evidence="1">Extracellular matrix</location>
        <location evidence="1">Basement membrane</location>
    </subcellularLocation>
</comment>
<dbReference type="GO" id="GO:0007160">
    <property type="term" value="P:cell-matrix adhesion"/>
    <property type="evidence" value="ECO:0007669"/>
    <property type="project" value="InterPro"/>
</dbReference>
<feature type="repeat" description="LDL-receptor class B" evidence="13">
    <location>
        <begin position="970"/>
        <end position="1012"/>
    </location>
</feature>
<dbReference type="GO" id="GO:0005509">
    <property type="term" value="F:calcium ion binding"/>
    <property type="evidence" value="ECO:0007669"/>
    <property type="project" value="InterPro"/>
</dbReference>
<feature type="domain" description="EGF-like" evidence="15">
    <location>
        <begin position="577"/>
        <end position="617"/>
    </location>
</feature>
<dbReference type="InterPro" id="IPR024731">
    <property type="entry name" value="NELL2-like_EGF"/>
</dbReference>
<keyword evidence="4 12" id="KW-0245">EGF-like domain</keyword>
<evidence type="ECO:0000256" key="3">
    <source>
        <dbReference type="ARBA" id="ARBA00022530"/>
    </source>
</evidence>
<feature type="disulfide bond" evidence="12">
    <location>
        <begin position="799"/>
        <end position="809"/>
    </location>
</feature>
<evidence type="ECO:0000259" key="17">
    <source>
        <dbReference type="PROSITE" id="PS51220"/>
    </source>
</evidence>
<keyword evidence="11" id="KW-0325">Glycoprotein</keyword>
<sequence length="1238" mass="138695">MFNMCYLYRLLFLLIWGTSFVLGIPRDLLYNYGPTEDDKVLKGYSVSSTDVHLEVPIVFYGETYDYIFVNTHGLISFLTDIPGFVNIQFPLDYPVIAPFYANVDIKNTGNVYFRETKNDALLKRATDRIRSAFSSGKFFTATSLFITTWNEVGYYNLGSDKVNTFQVVVASNGTDSYAEFIYPEGGIQWIEGANQESRLPDARAQVGMVAGDGRYYTLRTSGRDQVQHIERSSNIGIRGVWMFHIGQVQANGNVNTPDLIKSDPIESVTCAARGSTTCHSKAQCFDFETGFCCECKSGFFGNGINCLTNDVPLRVSGKLSGRINDEELNDLDVQSYVITSDGRTYTAISRVPDSIGYDMQLLHVIGGVIGWLFSRPVNNAINGYQLTGGVFNHTSTIKFLQTGQTVVIRQYYTGTDVFNQLKMKADVQGSLPSIPLGTKLEISEYEKHYTRTSPGKMFSRMSHFFMLEGVPVQHPYEMEHVVEYVECKNHPLNFTTLHMKITRNLVVYEAHDEIVRYGMTSKMMFPQDRDPCEEGRKTCIRHSSCVVDGDSYKCICHPGYQYILLENSTRGDAACVDVNECASGINNCHSYAECINEEGSYSCRCKPGYNGDGRLCEAEDCNVANNCSPFATCQFDTLTQKYTCVCIPGYYGDGLSCYETDSVTANCNNTDCWCPYDFVLEGLMCLKKKTNDISSEEVNFDESCIYTGICPPHSSCQYNEESGRHECRCDEGYNLQGSTCALQGICSTDDDCTPNSVCVWSIQFNHYQCVCKEGYYVLNDECHLDATEGEEETEPQQECENTCHENAHCAYDTFKKMFKCRCNLGYRGDGIHCEREVTPCNLVNNCKTGEECVYDKVVQGYKCKCKKSHRRMGNRCIPEETCLDDPSMCSPDATCVASSENHFQCKCNEGFVGNGVTCTPMLQERENQFLVTQGMAVLKITVSKEKNESRPIVMKLFQEAVGIDVDCLRGRLYWSDIAGKVIKSSFYNGSDVQIFLDTDLGSLEGLSIDWISRNIYWTDSHRDTIEVANIDHKGRKILISNGLTNPRGIVVHPELGKMFWSDWNRNRPKIESSNLDGTERHIFLESILVGLPNSLAIDWSSNELCWADAGIHAIGCADISTSESRIVVDGIKYPFGLAITPSSYFWTDWETQKIESAQKNSGQRNHAIITLSPAIGKLYGIVAARKECPRLTNNCAYKNGFCGSEHLCLPKGSREHNCVCANFNDEGSGSEFSCNEIV</sequence>
<feature type="domain" description="EGF-like" evidence="15">
    <location>
        <begin position="618"/>
        <end position="658"/>
    </location>
</feature>
<evidence type="ECO:0000259" key="15">
    <source>
        <dbReference type="PROSITE" id="PS50026"/>
    </source>
</evidence>
<evidence type="ECO:0000256" key="5">
    <source>
        <dbReference type="ARBA" id="ARBA00022729"/>
    </source>
</evidence>
<dbReference type="SMART" id="SM00179">
    <property type="entry name" value="EGF_CA"/>
    <property type="match status" value="3"/>
</dbReference>
<feature type="domain" description="EGF-like" evidence="15">
    <location>
        <begin position="795"/>
        <end position="834"/>
    </location>
</feature>
<protein>
    <recommendedName>
        <fullName evidence="20">Nidogen</fullName>
    </recommendedName>
</protein>
<feature type="domain" description="EGF-like" evidence="15">
    <location>
        <begin position="700"/>
        <end position="741"/>
    </location>
</feature>
<dbReference type="PROSITE" id="PS51120">
    <property type="entry name" value="LDLRB"/>
    <property type="match status" value="3"/>
</dbReference>
<evidence type="ECO:0000256" key="10">
    <source>
        <dbReference type="ARBA" id="ARBA00023157"/>
    </source>
</evidence>
<dbReference type="InterPro" id="IPR013032">
    <property type="entry name" value="EGF-like_CS"/>
</dbReference>
<evidence type="ECO:0000313" key="18">
    <source>
        <dbReference type="EMBL" id="KAK7791448.1"/>
    </source>
</evidence>
<feature type="domain" description="EGF-like" evidence="15">
    <location>
        <begin position="878"/>
        <end position="919"/>
    </location>
</feature>
<dbReference type="Gene3D" id="2.120.10.30">
    <property type="entry name" value="TolB, C-terminal domain"/>
    <property type="match status" value="1"/>
</dbReference>
<dbReference type="AlphaFoldDB" id="A0AAN9VHE5"/>
<dbReference type="InterPro" id="IPR018097">
    <property type="entry name" value="EGF_Ca-bd_CS"/>
</dbReference>
<dbReference type="Pfam" id="PF12947">
    <property type="entry name" value="EGF_3"/>
    <property type="match status" value="2"/>
</dbReference>
<evidence type="ECO:0000256" key="13">
    <source>
        <dbReference type="PROSITE-ProRule" id="PRU00461"/>
    </source>
</evidence>
<dbReference type="SMART" id="SM00539">
    <property type="entry name" value="NIDO"/>
    <property type="match status" value="1"/>
</dbReference>
<evidence type="ECO:0000256" key="14">
    <source>
        <dbReference type="SAM" id="SignalP"/>
    </source>
</evidence>
<feature type="domain" description="EGF-like" evidence="15">
    <location>
        <begin position="528"/>
        <end position="566"/>
    </location>
</feature>
<gene>
    <name evidence="18" type="ORF">R5R35_010931</name>
</gene>
<dbReference type="SMART" id="SM00181">
    <property type="entry name" value="EGF"/>
    <property type="match status" value="9"/>
</dbReference>
<dbReference type="Pfam" id="PF12661">
    <property type="entry name" value="hEGF"/>
    <property type="match status" value="1"/>
</dbReference>
<dbReference type="SMART" id="SM00135">
    <property type="entry name" value="LY"/>
    <property type="match status" value="5"/>
</dbReference>
<dbReference type="InterPro" id="IPR050778">
    <property type="entry name" value="Cueball_EGF_LRP_Nidogen"/>
</dbReference>
<dbReference type="SUPFAM" id="SSF63825">
    <property type="entry name" value="YWTD domain"/>
    <property type="match status" value="1"/>
</dbReference>
<dbReference type="Gene3D" id="2.40.155.10">
    <property type="entry name" value="Green fluorescent protein"/>
    <property type="match status" value="1"/>
</dbReference>
<evidence type="ECO:0000256" key="11">
    <source>
        <dbReference type="ARBA" id="ARBA00023180"/>
    </source>
</evidence>
<feature type="repeat" description="LDL-receptor class B" evidence="13">
    <location>
        <begin position="1013"/>
        <end position="1055"/>
    </location>
</feature>
<dbReference type="InterPro" id="IPR000152">
    <property type="entry name" value="EGF-type_Asp/Asn_hydroxyl_site"/>
</dbReference>
<dbReference type="PROSITE" id="PS51220">
    <property type="entry name" value="NIDO"/>
    <property type="match status" value="1"/>
</dbReference>
<dbReference type="FunFam" id="2.10.25.10:FF:000038">
    <property type="entry name" value="Fibrillin 2"/>
    <property type="match status" value="1"/>
</dbReference>
<organism evidence="18 19">
    <name type="scientific">Gryllus longicercus</name>
    <dbReference type="NCBI Taxonomy" id="2509291"/>
    <lineage>
        <taxon>Eukaryota</taxon>
        <taxon>Metazoa</taxon>
        <taxon>Ecdysozoa</taxon>
        <taxon>Arthropoda</taxon>
        <taxon>Hexapoda</taxon>
        <taxon>Insecta</taxon>
        <taxon>Pterygota</taxon>
        <taxon>Neoptera</taxon>
        <taxon>Polyneoptera</taxon>
        <taxon>Orthoptera</taxon>
        <taxon>Ensifera</taxon>
        <taxon>Gryllidea</taxon>
        <taxon>Grylloidea</taxon>
        <taxon>Gryllidae</taxon>
        <taxon>Gryllinae</taxon>
        <taxon>Gryllus</taxon>
    </lineage>
</organism>
<feature type="domain" description="EGF-like" evidence="15">
    <location>
        <begin position="836"/>
        <end position="877"/>
    </location>
</feature>
<evidence type="ECO:0000256" key="2">
    <source>
        <dbReference type="ARBA" id="ARBA00022525"/>
    </source>
</evidence>
<dbReference type="PROSITE" id="PS50026">
    <property type="entry name" value="EGF_3"/>
    <property type="match status" value="8"/>
</dbReference>
<dbReference type="Proteomes" id="UP001378592">
    <property type="component" value="Unassembled WGS sequence"/>
</dbReference>
<feature type="disulfide bond" evidence="12">
    <location>
        <begin position="627"/>
        <end position="644"/>
    </location>
</feature>